<sequence length="248" mass="27215">MRSGVEMGSGMASENDVYRPNLENLEQAEDPFVDNLGDIEEPGVEDNLEAQTPQNLDGVEPENLDGVEPENLDRVEAEVEDNLAGVEAQSPQSLDGVEPEVEDNLAGAKPQVEDNLAGAQAQTPQSWEECPLHNEGFEEDEEEDVDQFLSLAHMCRDEQLFNSYFEELIRGREQPNVENNDGHDDSCGVDGGARLQLDVSSSRSSRCRSSLPSRFFLVIVESGSALAIMESSVCILAKQEGFDKLGRI</sequence>
<organism evidence="2 3">
    <name type="scientific">Salvia divinorum</name>
    <name type="common">Maria pastora</name>
    <name type="synonym">Diviner's sage</name>
    <dbReference type="NCBI Taxonomy" id="28513"/>
    <lineage>
        <taxon>Eukaryota</taxon>
        <taxon>Viridiplantae</taxon>
        <taxon>Streptophyta</taxon>
        <taxon>Embryophyta</taxon>
        <taxon>Tracheophyta</taxon>
        <taxon>Spermatophyta</taxon>
        <taxon>Magnoliopsida</taxon>
        <taxon>eudicotyledons</taxon>
        <taxon>Gunneridae</taxon>
        <taxon>Pentapetalae</taxon>
        <taxon>asterids</taxon>
        <taxon>lamiids</taxon>
        <taxon>Lamiales</taxon>
        <taxon>Lamiaceae</taxon>
        <taxon>Nepetoideae</taxon>
        <taxon>Mentheae</taxon>
        <taxon>Salviinae</taxon>
        <taxon>Salvia</taxon>
        <taxon>Salvia subgen. Calosphace</taxon>
    </lineage>
</organism>
<reference evidence="2 3" key="1">
    <citation type="submission" date="2024-06" db="EMBL/GenBank/DDBJ databases">
        <title>A chromosome level genome sequence of Diviner's sage (Salvia divinorum).</title>
        <authorList>
            <person name="Ford S.A."/>
            <person name="Ro D.-K."/>
            <person name="Ness R.W."/>
            <person name="Phillips M.A."/>
        </authorList>
    </citation>
    <scope>NUCLEOTIDE SEQUENCE [LARGE SCALE GENOMIC DNA]</scope>
    <source>
        <strain evidence="2">SAF-2024a</strain>
        <tissue evidence="2">Leaf</tissue>
    </source>
</reference>
<feature type="region of interest" description="Disordered" evidence="1">
    <location>
        <begin position="1"/>
        <end position="103"/>
    </location>
</feature>
<proteinExistence type="predicted"/>
<feature type="compositionally biased region" description="Acidic residues" evidence="1">
    <location>
        <begin position="26"/>
        <end position="48"/>
    </location>
</feature>
<feature type="compositionally biased region" description="Acidic residues" evidence="1">
    <location>
        <begin position="59"/>
        <end position="70"/>
    </location>
</feature>
<gene>
    <name evidence="2" type="ORF">AAHA92_31265</name>
</gene>
<evidence type="ECO:0000313" key="3">
    <source>
        <dbReference type="Proteomes" id="UP001567538"/>
    </source>
</evidence>
<accession>A0ABD1FTM3</accession>
<dbReference type="AlphaFoldDB" id="A0ABD1FTM3"/>
<evidence type="ECO:0000313" key="2">
    <source>
        <dbReference type="EMBL" id="KAL1535180.1"/>
    </source>
</evidence>
<dbReference type="EMBL" id="JBEAFC010000012">
    <property type="protein sequence ID" value="KAL1535180.1"/>
    <property type="molecule type" value="Genomic_DNA"/>
</dbReference>
<evidence type="ECO:0000256" key="1">
    <source>
        <dbReference type="SAM" id="MobiDB-lite"/>
    </source>
</evidence>
<comment type="caution">
    <text evidence="2">The sequence shown here is derived from an EMBL/GenBank/DDBJ whole genome shotgun (WGS) entry which is preliminary data.</text>
</comment>
<protein>
    <submittedName>
        <fullName evidence="2">Uncharacterized protein</fullName>
    </submittedName>
</protein>
<keyword evidence="3" id="KW-1185">Reference proteome</keyword>
<name>A0ABD1FTM3_SALDI</name>
<dbReference type="Proteomes" id="UP001567538">
    <property type="component" value="Unassembled WGS sequence"/>
</dbReference>